<evidence type="ECO:0000256" key="5">
    <source>
        <dbReference type="PIRSR" id="PIRSR001220-1"/>
    </source>
</evidence>
<dbReference type="PRINTS" id="PR00139">
    <property type="entry name" value="ASNGLNASE"/>
</dbReference>
<evidence type="ECO:0000259" key="10">
    <source>
        <dbReference type="Pfam" id="PF17763"/>
    </source>
</evidence>
<gene>
    <name evidence="11" type="primary">ansB</name>
    <name evidence="11" type="ORF">JEODO184_00949</name>
</gene>
<dbReference type="CDD" id="cd08964">
    <property type="entry name" value="L-asparaginase_II"/>
    <property type="match status" value="1"/>
</dbReference>
<dbReference type="InterPro" id="IPR027473">
    <property type="entry name" value="L-asparaginase_C"/>
</dbReference>
<dbReference type="InterPro" id="IPR006034">
    <property type="entry name" value="Asparaginase/glutaminase-like"/>
</dbReference>
<dbReference type="InterPro" id="IPR020827">
    <property type="entry name" value="Asparaginase/glutaminase_AS1"/>
</dbReference>
<dbReference type="SUPFAM" id="SSF53774">
    <property type="entry name" value="Glutaminase/Asparaginase"/>
    <property type="match status" value="1"/>
</dbReference>
<dbReference type="Gene3D" id="3.40.50.1170">
    <property type="entry name" value="L-asparaginase, N-terminal domain"/>
    <property type="match status" value="1"/>
</dbReference>
<evidence type="ECO:0000256" key="2">
    <source>
        <dbReference type="ARBA" id="ARBA00012920"/>
    </source>
</evidence>
<dbReference type="InterPro" id="IPR040919">
    <property type="entry name" value="Asparaginase_C"/>
</dbReference>
<feature type="domain" description="Asparaginase/glutaminase C-terminal" evidence="10">
    <location>
        <begin position="214"/>
        <end position="321"/>
    </location>
</feature>
<dbReference type="PIRSF" id="PIRSF500176">
    <property type="entry name" value="L_ASNase"/>
    <property type="match status" value="1"/>
</dbReference>
<dbReference type="PROSITE" id="PS00917">
    <property type="entry name" value="ASN_GLN_ASE_2"/>
    <property type="match status" value="1"/>
</dbReference>
<dbReference type="InterPro" id="IPR037152">
    <property type="entry name" value="L-asparaginase_N_sf"/>
</dbReference>
<protein>
    <recommendedName>
        <fullName evidence="2">asparaginase</fullName>
        <ecNumber evidence="2">3.5.1.1</ecNumber>
    </recommendedName>
</protein>
<evidence type="ECO:0000313" key="12">
    <source>
        <dbReference type="Proteomes" id="UP000589351"/>
    </source>
</evidence>
<dbReference type="SMART" id="SM00870">
    <property type="entry name" value="Asparaginase"/>
    <property type="match status" value="1"/>
</dbReference>
<dbReference type="AlphaFoldDB" id="A0A6V7RF61"/>
<dbReference type="Gene3D" id="3.40.50.40">
    <property type="match status" value="1"/>
</dbReference>
<proteinExistence type="inferred from homology"/>
<feature type="active site" evidence="7">
    <location>
        <position position="18"/>
    </location>
</feature>
<dbReference type="InterPro" id="IPR027474">
    <property type="entry name" value="L-asparaginase_N"/>
</dbReference>
<comment type="caution">
    <text evidence="11">The sequence shown here is derived from an EMBL/GenBank/DDBJ whole genome shotgun (WGS) entry which is preliminary data.</text>
</comment>
<dbReference type="GO" id="GO:0006528">
    <property type="term" value="P:asparagine metabolic process"/>
    <property type="evidence" value="ECO:0007669"/>
    <property type="project" value="InterPro"/>
</dbReference>
<evidence type="ECO:0000256" key="8">
    <source>
        <dbReference type="PROSITE-ProRule" id="PRU10100"/>
    </source>
</evidence>
<name>A0A6V7RF61_9STAP</name>
<evidence type="ECO:0000256" key="1">
    <source>
        <dbReference type="ARBA" id="ARBA00010518"/>
    </source>
</evidence>
<feature type="binding site" evidence="6">
    <location>
        <position position="62"/>
    </location>
    <ligand>
        <name>substrate</name>
    </ligand>
</feature>
<dbReference type="FunFam" id="3.40.50.1170:FF:000001">
    <property type="entry name" value="L-asparaginase 2"/>
    <property type="match status" value="1"/>
</dbReference>
<feature type="domain" description="L-asparaginase N-terminal" evidence="9">
    <location>
        <begin position="10"/>
        <end position="198"/>
    </location>
</feature>
<evidence type="ECO:0000313" key="11">
    <source>
        <dbReference type="EMBL" id="CAD2075818.1"/>
    </source>
</evidence>
<feature type="active site" description="O-isoaspartyl threonine intermediate" evidence="5">
    <location>
        <position position="18"/>
    </location>
</feature>
<accession>A0A6V7RF61</accession>
<dbReference type="InterPro" id="IPR027475">
    <property type="entry name" value="Asparaginase/glutaminase_AS2"/>
</dbReference>
<feature type="active site" evidence="8">
    <location>
        <position position="95"/>
    </location>
</feature>
<keyword evidence="12" id="KW-1185">Reference proteome</keyword>
<dbReference type="PANTHER" id="PTHR11707">
    <property type="entry name" value="L-ASPARAGINASE"/>
    <property type="match status" value="1"/>
</dbReference>
<sequence>MKEGMRMTHIKLLTTGGTIASKRDPETGLQQTGVISGEELMSKLNVDDNIKISVEEIISVSSSAMTFENLVTVKDRVNEFLKDEAVDGIVLTHGTDTLEETSYFLSQVVESNKVVVVTGSQRGPELIGSDAYANLEDAITLAADPEAKKIGVSVLFNQQIFKPRFIKKINAMNVDGFGGGGTGYLGTVDGQDVKIYQYPRPHHTYKIKEKLATVDIIKCALDTDAKFIDCAIDHKVDGIVIEAMGRGHANNKVAEGVKRAVEQGITVVITTASEDGDVKVAYDFSGGISQFEKDGAINGGSYDSKKARLKLAVMLGAGETITKEDFWY</sequence>
<dbReference type="PANTHER" id="PTHR11707:SF28">
    <property type="entry name" value="60 KDA LYSOPHOSPHOLIPASE"/>
    <property type="match status" value="1"/>
</dbReference>
<evidence type="ECO:0000256" key="4">
    <source>
        <dbReference type="ARBA" id="ARBA00049366"/>
    </source>
</evidence>
<dbReference type="PIRSF" id="PIRSF001220">
    <property type="entry name" value="L-ASNase_gatD"/>
    <property type="match status" value="1"/>
</dbReference>
<evidence type="ECO:0000256" key="3">
    <source>
        <dbReference type="ARBA" id="ARBA00022801"/>
    </source>
</evidence>
<dbReference type="PROSITE" id="PS51732">
    <property type="entry name" value="ASN_GLN_ASE_3"/>
    <property type="match status" value="1"/>
</dbReference>
<comment type="similarity">
    <text evidence="1">Belongs to the asparaginase 1 family.</text>
</comment>
<dbReference type="Proteomes" id="UP000589351">
    <property type="component" value="Unassembled WGS sequence"/>
</dbReference>
<dbReference type="Pfam" id="PF17763">
    <property type="entry name" value="Asparaginase_C"/>
    <property type="match status" value="1"/>
</dbReference>
<dbReference type="Pfam" id="PF00710">
    <property type="entry name" value="Asparaginase"/>
    <property type="match status" value="1"/>
</dbReference>
<dbReference type="InterPro" id="IPR036152">
    <property type="entry name" value="Asp/glu_Ase-like_sf"/>
</dbReference>
<evidence type="ECO:0000256" key="7">
    <source>
        <dbReference type="PROSITE-ProRule" id="PRU10099"/>
    </source>
</evidence>
<dbReference type="SFLD" id="SFLDS00057">
    <property type="entry name" value="Glutaminase/Asparaginase"/>
    <property type="match status" value="1"/>
</dbReference>
<evidence type="ECO:0000259" key="9">
    <source>
        <dbReference type="Pfam" id="PF00710"/>
    </source>
</evidence>
<evidence type="ECO:0000256" key="6">
    <source>
        <dbReference type="PIRSR" id="PIRSR001220-2"/>
    </source>
</evidence>
<feature type="binding site" evidence="6">
    <location>
        <begin position="95"/>
        <end position="96"/>
    </location>
    <ligand>
        <name>substrate</name>
    </ligand>
</feature>
<organism evidence="11 12">
    <name type="scientific">Jeotgalicoccus meleagridis</name>
    <dbReference type="NCBI Taxonomy" id="2759181"/>
    <lineage>
        <taxon>Bacteria</taxon>
        <taxon>Bacillati</taxon>
        <taxon>Bacillota</taxon>
        <taxon>Bacilli</taxon>
        <taxon>Bacillales</taxon>
        <taxon>Staphylococcaceae</taxon>
        <taxon>Jeotgalicoccus</taxon>
    </lineage>
</organism>
<dbReference type="EMBL" id="CAJEWD010000006">
    <property type="protein sequence ID" value="CAD2075818.1"/>
    <property type="molecule type" value="Genomic_DNA"/>
</dbReference>
<dbReference type="EC" id="3.5.1.1" evidence="2"/>
<reference evidence="11 12" key="1">
    <citation type="submission" date="2020-07" db="EMBL/GenBank/DDBJ databases">
        <authorList>
            <person name="Criscuolo A."/>
        </authorList>
    </citation>
    <scope>NUCLEOTIDE SEQUENCE [LARGE SCALE GENOMIC DNA]</scope>
    <source>
        <strain evidence="11">CIP111649</strain>
    </source>
</reference>
<dbReference type="PROSITE" id="PS00144">
    <property type="entry name" value="ASN_GLN_ASE_1"/>
    <property type="match status" value="1"/>
</dbReference>
<dbReference type="InterPro" id="IPR004550">
    <property type="entry name" value="AsnASE_II"/>
</dbReference>
<comment type="catalytic activity">
    <reaction evidence="4">
        <text>L-asparagine + H2O = L-aspartate + NH4(+)</text>
        <dbReference type="Rhea" id="RHEA:21016"/>
        <dbReference type="ChEBI" id="CHEBI:15377"/>
        <dbReference type="ChEBI" id="CHEBI:28938"/>
        <dbReference type="ChEBI" id="CHEBI:29991"/>
        <dbReference type="ChEBI" id="CHEBI:58048"/>
        <dbReference type="EC" id="3.5.1.1"/>
    </reaction>
</comment>
<keyword evidence="3" id="KW-0378">Hydrolase</keyword>
<dbReference type="GO" id="GO:0004067">
    <property type="term" value="F:asparaginase activity"/>
    <property type="evidence" value="ECO:0007669"/>
    <property type="project" value="UniProtKB-UniRule"/>
</dbReference>